<evidence type="ECO:0000313" key="3">
    <source>
        <dbReference type="Proteomes" id="UP000557566"/>
    </source>
</evidence>
<evidence type="ECO:0000313" key="2">
    <source>
        <dbReference type="EMBL" id="KAF4511911.1"/>
    </source>
</evidence>
<name>A0A8H4V8R3_9HYPO</name>
<protein>
    <submittedName>
        <fullName evidence="2">Uncharacterized protein</fullName>
    </submittedName>
</protein>
<dbReference type="EMBL" id="JAAVMX010000002">
    <property type="protein sequence ID" value="KAF4511911.1"/>
    <property type="molecule type" value="Genomic_DNA"/>
</dbReference>
<organism evidence="2 3">
    <name type="scientific">Ophiocordyceps sinensis</name>
    <dbReference type="NCBI Taxonomy" id="72228"/>
    <lineage>
        <taxon>Eukaryota</taxon>
        <taxon>Fungi</taxon>
        <taxon>Dikarya</taxon>
        <taxon>Ascomycota</taxon>
        <taxon>Pezizomycotina</taxon>
        <taxon>Sordariomycetes</taxon>
        <taxon>Hypocreomycetidae</taxon>
        <taxon>Hypocreales</taxon>
        <taxon>Ophiocordycipitaceae</taxon>
        <taxon>Ophiocordyceps</taxon>
    </lineage>
</organism>
<feature type="region of interest" description="Disordered" evidence="1">
    <location>
        <begin position="1"/>
        <end position="52"/>
    </location>
</feature>
<comment type="caution">
    <text evidence="2">The sequence shown here is derived from an EMBL/GenBank/DDBJ whole genome shotgun (WGS) entry which is preliminary data.</text>
</comment>
<dbReference type="Proteomes" id="UP000557566">
    <property type="component" value="Unassembled WGS sequence"/>
</dbReference>
<evidence type="ECO:0000256" key="1">
    <source>
        <dbReference type="SAM" id="MobiDB-lite"/>
    </source>
</evidence>
<feature type="compositionally biased region" description="Basic residues" evidence="1">
    <location>
        <begin position="26"/>
        <end position="41"/>
    </location>
</feature>
<proteinExistence type="predicted"/>
<gene>
    <name evidence="2" type="ORF">G6O67_001111</name>
</gene>
<reference evidence="2 3" key="1">
    <citation type="journal article" date="2020" name="Genome Biol. Evol.">
        <title>A new high-quality draft genome assembly of the Chinese cordyceps Ophiocordyceps sinensis.</title>
        <authorList>
            <person name="Shu R."/>
            <person name="Zhang J."/>
            <person name="Meng Q."/>
            <person name="Zhang H."/>
            <person name="Zhou G."/>
            <person name="Li M."/>
            <person name="Wu P."/>
            <person name="Zhao Y."/>
            <person name="Chen C."/>
            <person name="Qin Q."/>
        </authorList>
    </citation>
    <scope>NUCLEOTIDE SEQUENCE [LARGE SCALE GENOMIC DNA]</scope>
    <source>
        <strain evidence="2 3">IOZ07</strain>
    </source>
</reference>
<dbReference type="AlphaFoldDB" id="A0A8H4V8R3"/>
<keyword evidence="3" id="KW-1185">Reference proteome</keyword>
<dbReference type="OrthoDB" id="2149224at2759"/>
<feature type="compositionally biased region" description="Basic and acidic residues" evidence="1">
    <location>
        <begin position="42"/>
        <end position="52"/>
    </location>
</feature>
<sequence>MEAFISPLSFTQFGDHPDEQDEYRHSARRRSKNTRRRNSRNRARDYPVSRGREDFFGRGRAMEDDFFRDDPFRGF</sequence>
<accession>A0A8H4V8R3</accession>